<dbReference type="EMBL" id="HE796683">
    <property type="protein sequence ID" value="CCG98408.1"/>
    <property type="molecule type" value="Genomic_DNA"/>
</dbReference>
<dbReference type="PANTHER" id="PTHR14136:SF17">
    <property type="entry name" value="BTB_POZ DOMAIN-CONTAINING PROTEIN KCTD9"/>
    <property type="match status" value="1"/>
</dbReference>
<dbReference type="Pfam" id="PF00805">
    <property type="entry name" value="Pentapeptide"/>
    <property type="match status" value="4"/>
</dbReference>
<dbReference type="PATRIC" id="fig|1166018.3.peg.403"/>
<gene>
    <name evidence="1" type="ORF">FAES_0396</name>
</gene>
<proteinExistence type="predicted"/>
<evidence type="ECO:0000313" key="1">
    <source>
        <dbReference type="EMBL" id="CCG98408.1"/>
    </source>
</evidence>
<dbReference type="STRING" id="1166018.FAES_0396"/>
<dbReference type="HOGENOM" id="CLU_343534_0_0_10"/>
<dbReference type="OrthoDB" id="597109at2"/>
<name>I0K2Q5_9BACT</name>
<dbReference type="InterPro" id="IPR001646">
    <property type="entry name" value="5peptide_repeat"/>
</dbReference>
<dbReference type="RefSeq" id="WP_015329508.1">
    <property type="nucleotide sequence ID" value="NC_020054.1"/>
</dbReference>
<dbReference type="AlphaFoldDB" id="I0K2Q5"/>
<protein>
    <recommendedName>
        <fullName evidence="3">Pentapeptide repeat protein</fullName>
    </recommendedName>
</protein>
<sequence length="761" mass="79196">MQTAAPATTDFAGKYAIAFPNNQLLCLPASGGSATLGVAAGDLHNPTANQLVNLYGNTQSGFTLQAPNWLYVWYNNGYVAEKQRGDTACSVFSLQTVQSSTYLVETAPDSTVYYVGANSDGTLSRVPNSETPPANAQVATNQITDSLASIRQQRSTMANPLTGVYLAGQDLRNIAFMSTDLSFADFSNTTMDSTSDANGATANGTRFDNANLTNWVANGLVCAKGSFVNAVLTNAKLSNGTFTGSTFNKADLSGANLQVSDFTGAALIGCPFAGTLVNQAIFRSANLTNADLSLAKGVEAIISIEGALLIATNLKGHDLTNVAIDAQTNFMSAVLDGCNLTGKNLTNNVFVRASMQGVKLDNTTLNGVQFAFANLTNASITGGITMVGANLANANLQNVNLTGAQLGAKTTLLKAPLSDSSQLDSGQIPADISTGLKLSGGATVQVIQSGLIWQITDGATVYQVNNNSYVLLVQQVNTSNAAVLSNAYMFETNLQQANLFAVEMSGVHWYGSGASALSADLGQANLSNAFLSGMGFKQSLMQGASLDYATLIGTVFDGANLSPSSSLKPTSFAFAAMQSTSFASTSTLYNANLTNAALALANGVPLFTLDVSFVSSLNTGTISTALRTAFANVAYTLVGVAGLTVVQAGSAWQIANIDSQNAAQTGYGNFYLALESQKNGLSFIQVYGAAPLLLLNADGKGGQVQLQLAFGPTGLTEQQLNGNTTCPSGMRYSYLSDYMTYAMLMTPALPPLPPTCLNCWN</sequence>
<dbReference type="Proteomes" id="UP000011058">
    <property type="component" value="Chromosome"/>
</dbReference>
<dbReference type="PANTHER" id="PTHR14136">
    <property type="entry name" value="BTB_POZ DOMAIN-CONTAINING PROTEIN KCTD9"/>
    <property type="match status" value="1"/>
</dbReference>
<evidence type="ECO:0008006" key="3">
    <source>
        <dbReference type="Google" id="ProtNLM"/>
    </source>
</evidence>
<evidence type="ECO:0000313" key="2">
    <source>
        <dbReference type="Proteomes" id="UP000011058"/>
    </source>
</evidence>
<organism evidence="1 2">
    <name type="scientific">Fibrella aestuarina BUZ 2</name>
    <dbReference type="NCBI Taxonomy" id="1166018"/>
    <lineage>
        <taxon>Bacteria</taxon>
        <taxon>Pseudomonadati</taxon>
        <taxon>Bacteroidota</taxon>
        <taxon>Cytophagia</taxon>
        <taxon>Cytophagales</taxon>
        <taxon>Spirosomataceae</taxon>
        <taxon>Fibrella</taxon>
    </lineage>
</organism>
<dbReference type="InterPro" id="IPR051082">
    <property type="entry name" value="Pentapeptide-BTB/POZ_domain"/>
</dbReference>
<dbReference type="KEGG" id="fae:FAES_0396"/>
<reference evidence="1 2" key="1">
    <citation type="journal article" date="2012" name="J. Bacteriol.">
        <title>Genome Sequence of Fibrella aestuarina BUZ 2T, a Filamentous Marine Bacterium.</title>
        <authorList>
            <person name="Filippini M."/>
            <person name="Qi W."/>
            <person name="Blom J."/>
            <person name="Goesmann A."/>
            <person name="Smits T.H."/>
            <person name="Bagheri H.C."/>
        </authorList>
    </citation>
    <scope>NUCLEOTIDE SEQUENCE [LARGE SCALE GENOMIC DNA]</scope>
    <source>
        <strain evidence="2">BUZ 2T</strain>
    </source>
</reference>
<dbReference type="Gene3D" id="2.160.20.80">
    <property type="entry name" value="E3 ubiquitin-protein ligase SopA"/>
    <property type="match status" value="3"/>
</dbReference>
<dbReference type="SUPFAM" id="SSF141571">
    <property type="entry name" value="Pentapeptide repeat-like"/>
    <property type="match status" value="3"/>
</dbReference>
<keyword evidence="2" id="KW-1185">Reference proteome</keyword>
<accession>I0K2Q5</accession>
<dbReference type="eggNOG" id="COG1357">
    <property type="taxonomic scope" value="Bacteria"/>
</dbReference>